<keyword evidence="1 3" id="KW-0560">Oxidoreductase</keyword>
<protein>
    <submittedName>
        <fullName evidence="3">General stress protein 69</fullName>
        <ecNumber evidence="3">1.1.1.-</ecNumber>
    </submittedName>
</protein>
<accession>A0A1W6KEK9</accession>
<dbReference type="Proteomes" id="UP000193100">
    <property type="component" value="Chromosome"/>
</dbReference>
<dbReference type="FunFam" id="3.20.20.100:FF:000004">
    <property type="entry name" value="Oxidoreductase, aldo/keto reductase"/>
    <property type="match status" value="1"/>
</dbReference>
<dbReference type="SUPFAM" id="SSF51430">
    <property type="entry name" value="NAD(P)-linked oxidoreductase"/>
    <property type="match status" value="1"/>
</dbReference>
<evidence type="ECO:0000256" key="1">
    <source>
        <dbReference type="ARBA" id="ARBA00023002"/>
    </source>
</evidence>
<dbReference type="RefSeq" id="WP_085681807.1">
    <property type="nucleotide sequence ID" value="NZ_CP020931.1"/>
</dbReference>
<dbReference type="GO" id="GO:0005829">
    <property type="term" value="C:cytosol"/>
    <property type="evidence" value="ECO:0007669"/>
    <property type="project" value="UniProtKB-ARBA"/>
</dbReference>
<feature type="domain" description="NADP-dependent oxidoreductase" evidence="2">
    <location>
        <begin position="29"/>
        <end position="338"/>
    </location>
</feature>
<evidence type="ECO:0000313" key="4">
    <source>
        <dbReference type="Proteomes" id="UP000193100"/>
    </source>
</evidence>
<dbReference type="Pfam" id="PF00248">
    <property type="entry name" value="Aldo_ket_red"/>
    <property type="match status" value="1"/>
</dbReference>
<dbReference type="InterPro" id="IPR023210">
    <property type="entry name" value="NADP_OxRdtase_dom"/>
</dbReference>
<evidence type="ECO:0000259" key="2">
    <source>
        <dbReference type="Pfam" id="PF00248"/>
    </source>
</evidence>
<proteinExistence type="predicted"/>
<gene>
    <name evidence="3" type="primary">yhdN</name>
    <name evidence="3" type="ORF">MARSALSMR5_03865</name>
</gene>
<dbReference type="GO" id="GO:0016491">
    <property type="term" value="F:oxidoreductase activity"/>
    <property type="evidence" value="ECO:0007669"/>
    <property type="project" value="UniProtKB-KW"/>
</dbReference>
<dbReference type="PANTHER" id="PTHR43364">
    <property type="entry name" value="NADH-SPECIFIC METHYLGLYOXAL REDUCTASE-RELATED"/>
    <property type="match status" value="1"/>
</dbReference>
<reference evidence="3 4" key="1">
    <citation type="submission" date="2017-04" db="EMBL/GenBank/DDBJ databases">
        <title>Genome Sequence of Marinobacter salarius strain SMR5 Isolated from a culture of the Diatom Skeletonema marinoi.</title>
        <authorList>
            <person name="Topel M."/>
            <person name="Pinder M.I.M."/>
            <person name="Johansson O.N."/>
            <person name="Kourtchenko O."/>
            <person name="Godhe A."/>
            <person name="Clarke A.K."/>
        </authorList>
    </citation>
    <scope>NUCLEOTIDE SEQUENCE [LARGE SCALE GENOMIC DNA]</scope>
    <source>
        <strain evidence="3 4">SMR5</strain>
    </source>
</reference>
<organism evidence="3 4">
    <name type="scientific">Marinobacter salarius</name>
    <dbReference type="NCBI Taxonomy" id="1420917"/>
    <lineage>
        <taxon>Bacteria</taxon>
        <taxon>Pseudomonadati</taxon>
        <taxon>Pseudomonadota</taxon>
        <taxon>Gammaproteobacteria</taxon>
        <taxon>Pseudomonadales</taxon>
        <taxon>Marinobacteraceae</taxon>
        <taxon>Marinobacter</taxon>
    </lineage>
</organism>
<dbReference type="EMBL" id="CP020931">
    <property type="protein sequence ID" value="ARM85885.1"/>
    <property type="molecule type" value="Genomic_DNA"/>
</dbReference>
<dbReference type="STRING" id="1420917.AU15_13565"/>
<dbReference type="CDD" id="cd19091">
    <property type="entry name" value="AKR_PsAKR"/>
    <property type="match status" value="1"/>
</dbReference>
<dbReference type="EC" id="1.1.1.-" evidence="3"/>
<dbReference type="InterPro" id="IPR050523">
    <property type="entry name" value="AKR_Detox_Biosynth"/>
</dbReference>
<name>A0A1W6KEK9_9GAMM</name>
<dbReference type="InterPro" id="IPR036812">
    <property type="entry name" value="NAD(P)_OxRdtase_dom_sf"/>
</dbReference>
<evidence type="ECO:0000313" key="3">
    <source>
        <dbReference type="EMBL" id="ARM85885.1"/>
    </source>
</evidence>
<sequence>MTTPNLPQSTHDAPLRLRTLGNSGLFVSELCLGTMTFGGGDDMWGLIGQLQQEQADELMKTALEAGINFIDTANVYGGGASERIVGQSLKNLDVRREDVVLATKVLGPMGEGPNARGASRGHIMSECKASLRRLQTDYIDLYQIHGFDPATPIEETLEALNTLVQHGHVRYVGLSNWAAWQVMKAVGITRARRLCPILSLQAYYTLVGRDLEREVIPMLESENIGLMVWSPLAGGYLSGKYEGPEASEENRRAKFDFPPVNRERGSAVIAVMREIATGKKVDGQPVSVAQIALAWLLHQNAVTSVIVGAKRVDQLRDNLLAAQVRFSADELAALDEVSRLPTEYPGWMLERQGEYRAHMKA</sequence>
<dbReference type="GeneID" id="77257782"/>
<dbReference type="Gene3D" id="3.20.20.100">
    <property type="entry name" value="NADP-dependent oxidoreductase domain"/>
    <property type="match status" value="1"/>
</dbReference>
<dbReference type="PANTHER" id="PTHR43364:SF4">
    <property type="entry name" value="NAD(P)-LINKED OXIDOREDUCTASE SUPERFAMILY PROTEIN"/>
    <property type="match status" value="1"/>
</dbReference>
<dbReference type="AlphaFoldDB" id="A0A1W6KEK9"/>